<dbReference type="Pfam" id="PF00512">
    <property type="entry name" value="HisKA"/>
    <property type="match status" value="1"/>
</dbReference>
<feature type="transmembrane region" description="Helical" evidence="14">
    <location>
        <begin position="6"/>
        <end position="29"/>
    </location>
</feature>
<proteinExistence type="predicted"/>
<evidence type="ECO:0000259" key="16">
    <source>
        <dbReference type="PROSITE" id="PS50112"/>
    </source>
</evidence>
<evidence type="ECO:0000256" key="12">
    <source>
        <dbReference type="ARBA" id="ARBA00023012"/>
    </source>
</evidence>
<evidence type="ECO:0000256" key="7">
    <source>
        <dbReference type="ARBA" id="ARBA00022692"/>
    </source>
</evidence>
<dbReference type="SUPFAM" id="SSF55874">
    <property type="entry name" value="ATPase domain of HSP90 chaperone/DNA topoisomerase II/histidine kinase"/>
    <property type="match status" value="1"/>
</dbReference>
<dbReference type="PROSITE" id="PS50113">
    <property type="entry name" value="PAC"/>
    <property type="match status" value="1"/>
</dbReference>
<dbReference type="Gene3D" id="3.30.450.20">
    <property type="entry name" value="PAS domain"/>
    <property type="match status" value="3"/>
</dbReference>
<evidence type="ECO:0000256" key="6">
    <source>
        <dbReference type="ARBA" id="ARBA00022679"/>
    </source>
</evidence>
<evidence type="ECO:0000256" key="8">
    <source>
        <dbReference type="ARBA" id="ARBA00022741"/>
    </source>
</evidence>
<dbReference type="AlphaFoldDB" id="A0A212LZY6"/>
<dbReference type="Pfam" id="PF00672">
    <property type="entry name" value="HAMP"/>
    <property type="match status" value="1"/>
</dbReference>
<comment type="catalytic activity">
    <reaction evidence="1">
        <text>ATP + protein L-histidine = ADP + protein N-phospho-L-histidine.</text>
        <dbReference type="EC" id="2.7.13.3"/>
    </reaction>
</comment>
<dbReference type="InterPro" id="IPR000014">
    <property type="entry name" value="PAS"/>
</dbReference>
<keyword evidence="11 14" id="KW-1133">Transmembrane helix</keyword>
<evidence type="ECO:0000313" key="19">
    <source>
        <dbReference type="EMBL" id="SCM83093.1"/>
    </source>
</evidence>
<dbReference type="Gene3D" id="3.30.565.10">
    <property type="entry name" value="Histidine kinase-like ATPase, C-terminal domain"/>
    <property type="match status" value="1"/>
</dbReference>
<evidence type="ECO:0000259" key="18">
    <source>
        <dbReference type="PROSITE" id="PS50885"/>
    </source>
</evidence>
<dbReference type="InterPro" id="IPR004358">
    <property type="entry name" value="Sig_transdc_His_kin-like_C"/>
</dbReference>
<dbReference type="PANTHER" id="PTHR43065:SF46">
    <property type="entry name" value="C4-DICARBOXYLATE TRANSPORT SENSOR PROTEIN DCTB"/>
    <property type="match status" value="1"/>
</dbReference>
<accession>A0A212LZY6</accession>
<comment type="subcellular location">
    <subcellularLocation>
        <location evidence="2">Cell membrane</location>
        <topology evidence="2">Multi-pass membrane protein</topology>
    </subcellularLocation>
</comment>
<dbReference type="GO" id="GO:0000155">
    <property type="term" value="F:phosphorelay sensor kinase activity"/>
    <property type="evidence" value="ECO:0007669"/>
    <property type="project" value="InterPro"/>
</dbReference>
<dbReference type="InterPro" id="IPR003594">
    <property type="entry name" value="HATPase_dom"/>
</dbReference>
<dbReference type="CDD" id="cd06225">
    <property type="entry name" value="HAMP"/>
    <property type="match status" value="1"/>
</dbReference>
<dbReference type="Pfam" id="PF02518">
    <property type="entry name" value="HATPase_c"/>
    <property type="match status" value="1"/>
</dbReference>
<dbReference type="SMART" id="SM00388">
    <property type="entry name" value="HisKA"/>
    <property type="match status" value="1"/>
</dbReference>
<evidence type="ECO:0000256" key="3">
    <source>
        <dbReference type="ARBA" id="ARBA00012438"/>
    </source>
</evidence>
<keyword evidence="8" id="KW-0547">Nucleotide-binding</keyword>
<dbReference type="InterPro" id="IPR003661">
    <property type="entry name" value="HisK_dim/P_dom"/>
</dbReference>
<dbReference type="Pfam" id="PF13426">
    <property type="entry name" value="PAS_9"/>
    <property type="match status" value="1"/>
</dbReference>
<keyword evidence="6" id="KW-0808">Transferase</keyword>
<dbReference type="PROSITE" id="PS50885">
    <property type="entry name" value="HAMP"/>
    <property type="match status" value="1"/>
</dbReference>
<dbReference type="EMBL" id="FMJE01000006">
    <property type="protein sequence ID" value="SCM83093.1"/>
    <property type="molecule type" value="Genomic_DNA"/>
</dbReference>
<dbReference type="InterPro" id="IPR005467">
    <property type="entry name" value="His_kinase_dom"/>
</dbReference>
<keyword evidence="10" id="KW-0067">ATP-binding</keyword>
<evidence type="ECO:0000256" key="13">
    <source>
        <dbReference type="ARBA" id="ARBA00023136"/>
    </source>
</evidence>
<feature type="domain" description="PAS" evidence="16">
    <location>
        <begin position="379"/>
        <end position="424"/>
    </location>
</feature>
<dbReference type="PROSITE" id="PS50112">
    <property type="entry name" value="PAS"/>
    <property type="match status" value="1"/>
</dbReference>
<dbReference type="InterPro" id="IPR035965">
    <property type="entry name" value="PAS-like_dom_sf"/>
</dbReference>
<dbReference type="Gene3D" id="6.10.340.10">
    <property type="match status" value="1"/>
</dbReference>
<dbReference type="PROSITE" id="PS51257">
    <property type="entry name" value="PROKAR_LIPOPROTEIN"/>
    <property type="match status" value="1"/>
</dbReference>
<evidence type="ECO:0000256" key="9">
    <source>
        <dbReference type="ARBA" id="ARBA00022777"/>
    </source>
</evidence>
<evidence type="ECO:0000256" key="5">
    <source>
        <dbReference type="ARBA" id="ARBA00022553"/>
    </source>
</evidence>
<dbReference type="EC" id="2.7.13.3" evidence="3"/>
<dbReference type="CDD" id="cd00130">
    <property type="entry name" value="PAS"/>
    <property type="match status" value="1"/>
</dbReference>
<keyword evidence="4" id="KW-1003">Cell membrane</keyword>
<keyword evidence="13 14" id="KW-0472">Membrane</keyword>
<name>A0A212LZY6_9FIRM</name>
<dbReference type="SUPFAM" id="SSF55785">
    <property type="entry name" value="PYP-like sensor domain (PAS domain)"/>
    <property type="match status" value="1"/>
</dbReference>
<dbReference type="RefSeq" id="WP_288185611.1">
    <property type="nucleotide sequence ID" value="NZ_LT608335.1"/>
</dbReference>
<dbReference type="CDD" id="cd00082">
    <property type="entry name" value="HisKA"/>
    <property type="match status" value="1"/>
</dbReference>
<dbReference type="SMART" id="SM00304">
    <property type="entry name" value="HAMP"/>
    <property type="match status" value="1"/>
</dbReference>
<gene>
    <name evidence="19" type="ORF">KL86SPO_60055</name>
</gene>
<dbReference type="PRINTS" id="PR00344">
    <property type="entry name" value="BCTRLSENSOR"/>
</dbReference>
<protein>
    <recommendedName>
        <fullName evidence="3">histidine kinase</fullName>
        <ecNumber evidence="3">2.7.13.3</ecNumber>
    </recommendedName>
</protein>
<dbReference type="Gene3D" id="1.10.287.130">
    <property type="match status" value="1"/>
</dbReference>
<evidence type="ECO:0000256" key="11">
    <source>
        <dbReference type="ARBA" id="ARBA00022989"/>
    </source>
</evidence>
<dbReference type="SUPFAM" id="SSF47384">
    <property type="entry name" value="Homodimeric domain of signal transducing histidine kinase"/>
    <property type="match status" value="1"/>
</dbReference>
<evidence type="ECO:0000256" key="14">
    <source>
        <dbReference type="SAM" id="Phobius"/>
    </source>
</evidence>
<feature type="domain" description="PAC" evidence="17">
    <location>
        <begin position="450"/>
        <end position="502"/>
    </location>
</feature>
<dbReference type="SMART" id="SM00387">
    <property type="entry name" value="HATPase_c"/>
    <property type="match status" value="1"/>
</dbReference>
<evidence type="ECO:0000256" key="2">
    <source>
        <dbReference type="ARBA" id="ARBA00004651"/>
    </source>
</evidence>
<organism evidence="19">
    <name type="scientific">uncultured Sporomusa sp</name>
    <dbReference type="NCBI Taxonomy" id="307249"/>
    <lineage>
        <taxon>Bacteria</taxon>
        <taxon>Bacillati</taxon>
        <taxon>Bacillota</taxon>
        <taxon>Negativicutes</taxon>
        <taxon>Selenomonadales</taxon>
        <taxon>Sporomusaceae</taxon>
        <taxon>Sporomusa</taxon>
        <taxon>environmental samples</taxon>
    </lineage>
</organism>
<evidence type="ECO:0000259" key="15">
    <source>
        <dbReference type="PROSITE" id="PS50109"/>
    </source>
</evidence>
<keyword evidence="5" id="KW-0597">Phosphoprotein</keyword>
<feature type="domain" description="HAMP" evidence="18">
    <location>
        <begin position="315"/>
        <end position="367"/>
    </location>
</feature>
<dbReference type="GO" id="GO:0005524">
    <property type="term" value="F:ATP binding"/>
    <property type="evidence" value="ECO:0007669"/>
    <property type="project" value="UniProtKB-KW"/>
</dbReference>
<reference evidence="19" key="1">
    <citation type="submission" date="2016-08" db="EMBL/GenBank/DDBJ databases">
        <authorList>
            <person name="Seilhamer J.J."/>
        </authorList>
    </citation>
    <scope>NUCLEOTIDE SEQUENCE</scope>
    <source>
        <strain evidence="19">86</strain>
    </source>
</reference>
<evidence type="ECO:0000256" key="4">
    <source>
        <dbReference type="ARBA" id="ARBA00022475"/>
    </source>
</evidence>
<dbReference type="InterPro" id="IPR036890">
    <property type="entry name" value="HATPase_C_sf"/>
</dbReference>
<keyword evidence="7 14" id="KW-0812">Transmembrane</keyword>
<dbReference type="InterPro" id="IPR000700">
    <property type="entry name" value="PAS-assoc_C"/>
</dbReference>
<feature type="transmembrane region" description="Helical" evidence="14">
    <location>
        <begin position="294"/>
        <end position="313"/>
    </location>
</feature>
<evidence type="ECO:0000256" key="1">
    <source>
        <dbReference type="ARBA" id="ARBA00000085"/>
    </source>
</evidence>
<keyword evidence="9" id="KW-0418">Kinase</keyword>
<dbReference type="SUPFAM" id="SSF158472">
    <property type="entry name" value="HAMP domain-like"/>
    <property type="match status" value="1"/>
</dbReference>
<dbReference type="NCBIfam" id="TIGR00229">
    <property type="entry name" value="sensory_box"/>
    <property type="match status" value="1"/>
</dbReference>
<keyword evidence="12" id="KW-0902">Two-component regulatory system</keyword>
<dbReference type="InterPro" id="IPR033479">
    <property type="entry name" value="dCache_1"/>
</dbReference>
<evidence type="ECO:0000259" key="17">
    <source>
        <dbReference type="PROSITE" id="PS50113"/>
    </source>
</evidence>
<dbReference type="CDD" id="cd12912">
    <property type="entry name" value="PDC2_MCP_like"/>
    <property type="match status" value="1"/>
</dbReference>
<dbReference type="Pfam" id="PF02743">
    <property type="entry name" value="dCache_1"/>
    <property type="match status" value="1"/>
</dbReference>
<dbReference type="GO" id="GO:0005886">
    <property type="term" value="C:plasma membrane"/>
    <property type="evidence" value="ECO:0007669"/>
    <property type="project" value="UniProtKB-SubCell"/>
</dbReference>
<sequence>MRKPSIKGLFMFGVFLACTIPFILGCLYVQMMVADETRQDFEKTAFDAMERVAASVNNQLQPANHLISSFAKDERTVQLFSAIGRRIIADSSQLAPEEYQHIMVADQVYRESLHIALVTNTDGYIRYPDFLAKPEFDPRKQDWYRQAVMNRGRPYITEPHLQSGGEYAVSVVHTVEQDNEIAGVVEFSWSLRTLQQEIEKIDIGENGYIVVLSQQGKIIACPKHPEWLLQTSYELNVPELMYLDRQGNFAGREAETGNGELLYVDVLPNTGWKVVAVFDKFALSKRVGDRLYPILYIYCAVTLCVLLFIYLLAQKKVIEPIRYLINGAQAITDGSSYVPISIRANDEFSVLANTFNKMIHVLKKNTDKVVEQNLEIKKREREFKTLVENAQDIIFRLSKNSNVVYANPVLGNYTGMPSRWLIGRHIQDCGFSSLFASTVRNIVDGKAKDGSLEIELLNKSGETEYFYAHIIPEYNDSQTVETVLCVLRNVTHKRLMEKEMLRLDRLNIIGEIAAAIAHEVRNPMTTVRGFLQLLRKKERDGERQSFYDLMIEELDRANEIITEFLSLARNKTIKLNTMNLNGIIDAITPLIRADALMTNRRLQLELGEIPDLELDAKEIRQLILNLARNGLEAMTSGGTLTISTCEEQGSVILKVSDQGSGIDPKVLKNLGMPFITTKENGTGLGLAVCYSIVERHQARIQVESGSGGTTFCIRFSQVLA</sequence>
<dbReference type="PROSITE" id="PS50109">
    <property type="entry name" value="HIS_KIN"/>
    <property type="match status" value="1"/>
</dbReference>
<dbReference type="InterPro" id="IPR003660">
    <property type="entry name" value="HAMP_dom"/>
</dbReference>
<dbReference type="PANTHER" id="PTHR43065">
    <property type="entry name" value="SENSOR HISTIDINE KINASE"/>
    <property type="match status" value="1"/>
</dbReference>
<evidence type="ECO:0000256" key="10">
    <source>
        <dbReference type="ARBA" id="ARBA00022840"/>
    </source>
</evidence>
<feature type="domain" description="Histidine kinase" evidence="15">
    <location>
        <begin position="515"/>
        <end position="719"/>
    </location>
</feature>
<dbReference type="InterPro" id="IPR036097">
    <property type="entry name" value="HisK_dim/P_sf"/>
</dbReference>